<feature type="domain" description="Bro-N" evidence="2">
    <location>
        <begin position="110"/>
        <end position="213"/>
    </location>
</feature>
<dbReference type="Proteomes" id="UP000490386">
    <property type="component" value="Unassembled WGS sequence"/>
</dbReference>
<feature type="compositionally biased region" description="Low complexity" evidence="1">
    <location>
        <begin position="1"/>
        <end position="12"/>
    </location>
</feature>
<dbReference type="OrthoDB" id="9812611at2"/>
<proteinExistence type="predicted"/>
<keyword evidence="4" id="KW-1185">Reference proteome</keyword>
<dbReference type="AlphaFoldDB" id="A0A7J5B6L6"/>
<feature type="compositionally biased region" description="Basic and acidic residues" evidence="1">
    <location>
        <begin position="71"/>
        <end position="88"/>
    </location>
</feature>
<sequence length="368" mass="40608">MTSSLHPPSGSRRSSHDHRNRREVPHHGRGSNAAQPSPGPPAGVALPRQARRRQPRAEAQEVRPPRPLPGQRDRRLARTARPLDEKRPRSWNCEAHGKDNTLSQSIATQPTALMPFSYGSHAVRTVIIEGEPWFVLADLCTVLSIESVARVASRLDEGVRSKHTLETAGGRQAMTIVSEAGMYDVVIRSDKAEAIAFRRWITSEVLPSIRKTGSYAVNPPSGAELMALAVIEAQRTIAAGQARVAELEEQAAEDEPKVAYVDTFVADGDLRLMRNVAKSLGVSESQLRAELVNHGWIYVESSTRWSDSEQRKLRIFRYSAYAEKRDYFAPVPNHDAPRFKGELMHTLKVTPAGALAIARALKSWGVAA</sequence>
<name>A0A7J5B6L6_9MICO</name>
<accession>A0A7J5B6L6</accession>
<dbReference type="PANTHER" id="PTHR36180:SF2">
    <property type="entry name" value="BRO FAMILY PROTEIN"/>
    <property type="match status" value="1"/>
</dbReference>
<dbReference type="SMART" id="SM01040">
    <property type="entry name" value="Bro-N"/>
    <property type="match status" value="1"/>
</dbReference>
<evidence type="ECO:0000313" key="3">
    <source>
        <dbReference type="EMBL" id="KAB1639839.1"/>
    </source>
</evidence>
<evidence type="ECO:0000256" key="1">
    <source>
        <dbReference type="SAM" id="MobiDB-lite"/>
    </source>
</evidence>
<evidence type="ECO:0000259" key="2">
    <source>
        <dbReference type="PROSITE" id="PS51750"/>
    </source>
</evidence>
<comment type="caution">
    <text evidence="3">The sequence shown here is derived from an EMBL/GenBank/DDBJ whole genome shotgun (WGS) entry which is preliminary data.</text>
</comment>
<dbReference type="GO" id="GO:0003677">
    <property type="term" value="F:DNA binding"/>
    <property type="evidence" value="ECO:0007669"/>
    <property type="project" value="InterPro"/>
</dbReference>
<dbReference type="InterPro" id="IPR003497">
    <property type="entry name" value="BRO_N_domain"/>
</dbReference>
<protein>
    <recommendedName>
        <fullName evidence="2">Bro-N domain-containing protein</fullName>
    </recommendedName>
</protein>
<dbReference type="Pfam" id="PF03374">
    <property type="entry name" value="ANT"/>
    <property type="match status" value="1"/>
</dbReference>
<evidence type="ECO:0000313" key="4">
    <source>
        <dbReference type="Proteomes" id="UP000490386"/>
    </source>
</evidence>
<dbReference type="EMBL" id="WBJX01000001">
    <property type="protein sequence ID" value="KAB1639839.1"/>
    <property type="molecule type" value="Genomic_DNA"/>
</dbReference>
<dbReference type="PANTHER" id="PTHR36180">
    <property type="entry name" value="DNA-BINDING PROTEIN-RELATED-RELATED"/>
    <property type="match status" value="1"/>
</dbReference>
<dbReference type="InterPro" id="IPR005039">
    <property type="entry name" value="Ant_C"/>
</dbReference>
<feature type="region of interest" description="Disordered" evidence="1">
    <location>
        <begin position="1"/>
        <end position="97"/>
    </location>
</feature>
<gene>
    <name evidence="3" type="ORF">F8O03_05890</name>
</gene>
<organism evidence="3 4">
    <name type="scientific">Pseudoclavibacter terrae</name>
    <dbReference type="NCBI Taxonomy" id="1530195"/>
    <lineage>
        <taxon>Bacteria</taxon>
        <taxon>Bacillati</taxon>
        <taxon>Actinomycetota</taxon>
        <taxon>Actinomycetes</taxon>
        <taxon>Micrococcales</taxon>
        <taxon>Microbacteriaceae</taxon>
        <taxon>Pseudoclavibacter</taxon>
    </lineage>
</organism>
<feature type="compositionally biased region" description="Basic and acidic residues" evidence="1">
    <location>
        <begin position="55"/>
        <end position="64"/>
    </location>
</feature>
<dbReference type="Pfam" id="PF02498">
    <property type="entry name" value="Bro-N"/>
    <property type="match status" value="1"/>
</dbReference>
<dbReference type="PROSITE" id="PS51750">
    <property type="entry name" value="BRO_N"/>
    <property type="match status" value="1"/>
</dbReference>
<reference evidence="3 4" key="1">
    <citation type="submission" date="2019-09" db="EMBL/GenBank/DDBJ databases">
        <title>Phylogeny of genus Pseudoclavibacter and closely related genus.</title>
        <authorList>
            <person name="Li Y."/>
        </authorList>
    </citation>
    <scope>NUCLEOTIDE SEQUENCE [LARGE SCALE GENOMIC DNA]</scope>
    <source>
        <strain evidence="3 4">THG-MD12</strain>
    </source>
</reference>